<name>A0A0A9EFZ9_ARUDO</name>
<dbReference type="AlphaFoldDB" id="A0A0A9EFZ9"/>
<organism evidence="1">
    <name type="scientific">Arundo donax</name>
    <name type="common">Giant reed</name>
    <name type="synonym">Donax arundinaceus</name>
    <dbReference type="NCBI Taxonomy" id="35708"/>
    <lineage>
        <taxon>Eukaryota</taxon>
        <taxon>Viridiplantae</taxon>
        <taxon>Streptophyta</taxon>
        <taxon>Embryophyta</taxon>
        <taxon>Tracheophyta</taxon>
        <taxon>Spermatophyta</taxon>
        <taxon>Magnoliopsida</taxon>
        <taxon>Liliopsida</taxon>
        <taxon>Poales</taxon>
        <taxon>Poaceae</taxon>
        <taxon>PACMAD clade</taxon>
        <taxon>Arundinoideae</taxon>
        <taxon>Arundineae</taxon>
        <taxon>Arundo</taxon>
    </lineage>
</organism>
<reference evidence="1" key="1">
    <citation type="submission" date="2014-09" db="EMBL/GenBank/DDBJ databases">
        <authorList>
            <person name="Magalhaes I.L.F."/>
            <person name="Oliveira U."/>
            <person name="Santos F.R."/>
            <person name="Vidigal T.H.D.A."/>
            <person name="Brescovit A.D."/>
            <person name="Santos A.J."/>
        </authorList>
    </citation>
    <scope>NUCLEOTIDE SEQUENCE</scope>
    <source>
        <tissue evidence="1">Shoot tissue taken approximately 20 cm above the soil surface</tissue>
    </source>
</reference>
<dbReference type="EMBL" id="GBRH01202928">
    <property type="protein sequence ID" value="JAD94967.1"/>
    <property type="molecule type" value="Transcribed_RNA"/>
</dbReference>
<proteinExistence type="predicted"/>
<protein>
    <submittedName>
        <fullName evidence="1">Uncharacterized protein</fullName>
    </submittedName>
</protein>
<evidence type="ECO:0000313" key="1">
    <source>
        <dbReference type="EMBL" id="JAD94967.1"/>
    </source>
</evidence>
<accession>A0A0A9EFZ9</accession>
<reference evidence="1" key="2">
    <citation type="journal article" date="2015" name="Data Brief">
        <title>Shoot transcriptome of the giant reed, Arundo donax.</title>
        <authorList>
            <person name="Barrero R.A."/>
            <person name="Guerrero F.D."/>
            <person name="Moolhuijzen P."/>
            <person name="Goolsby J.A."/>
            <person name="Tidwell J."/>
            <person name="Bellgard S.E."/>
            <person name="Bellgard M.I."/>
        </authorList>
    </citation>
    <scope>NUCLEOTIDE SEQUENCE</scope>
    <source>
        <tissue evidence="1">Shoot tissue taken approximately 20 cm above the soil surface</tissue>
    </source>
</reference>
<sequence>MLQLLVRNKQTTPINLLRCNLTQRFNHHKQQQALSLLDLLPHTQRHSLAGSTHSLVQVFLLVLGLVLL</sequence>